<feature type="region of interest" description="Disordered" evidence="2">
    <location>
        <begin position="48"/>
        <end position="77"/>
    </location>
</feature>
<dbReference type="EMBL" id="BGZK01000750">
    <property type="protein sequence ID" value="GBP59016.1"/>
    <property type="molecule type" value="Genomic_DNA"/>
</dbReference>
<dbReference type="Proteomes" id="UP000299102">
    <property type="component" value="Unassembled WGS sequence"/>
</dbReference>
<dbReference type="OrthoDB" id="408631at2759"/>
<keyword evidence="6" id="KW-1185">Reference proteome</keyword>
<dbReference type="PANTHER" id="PTHR11559">
    <property type="entry name" value="CARBOXYLESTERASE"/>
    <property type="match status" value="1"/>
</dbReference>
<evidence type="ECO:0000256" key="3">
    <source>
        <dbReference type="SAM" id="SignalP"/>
    </source>
</evidence>
<protein>
    <submittedName>
        <fullName evidence="5">Venom carboxylesterase-6</fullName>
    </submittedName>
</protein>
<keyword evidence="3" id="KW-0732">Signal</keyword>
<keyword evidence="1" id="KW-0325">Glycoprotein</keyword>
<feature type="domain" description="Carboxylesterase type B" evidence="4">
    <location>
        <begin position="111"/>
        <end position="558"/>
    </location>
</feature>
<dbReference type="InterPro" id="IPR050309">
    <property type="entry name" value="Type-B_Carboxylest/Lipase"/>
</dbReference>
<name>A0A4C1X5I4_EUMVA</name>
<evidence type="ECO:0000313" key="5">
    <source>
        <dbReference type="EMBL" id="GBP59016.1"/>
    </source>
</evidence>
<dbReference type="Pfam" id="PF00135">
    <property type="entry name" value="COesterase"/>
    <property type="match status" value="1"/>
</dbReference>
<feature type="compositionally biased region" description="Basic and acidic residues" evidence="2">
    <location>
        <begin position="50"/>
        <end position="67"/>
    </location>
</feature>
<evidence type="ECO:0000313" key="6">
    <source>
        <dbReference type="Proteomes" id="UP000299102"/>
    </source>
</evidence>
<dbReference type="SUPFAM" id="SSF53474">
    <property type="entry name" value="alpha/beta-Hydrolases"/>
    <property type="match status" value="1"/>
</dbReference>
<dbReference type="AlphaFoldDB" id="A0A4C1X5I4"/>
<evidence type="ECO:0000256" key="2">
    <source>
        <dbReference type="SAM" id="MobiDB-lite"/>
    </source>
</evidence>
<dbReference type="InterPro" id="IPR002018">
    <property type="entry name" value="CarbesteraseB"/>
</dbReference>
<comment type="caution">
    <text evidence="5">The sequence shown here is derived from an EMBL/GenBank/DDBJ whole genome shotgun (WGS) entry which is preliminary data.</text>
</comment>
<gene>
    <name evidence="5" type="ORF">EVAR_15018_1</name>
</gene>
<dbReference type="Gene3D" id="3.40.50.1820">
    <property type="entry name" value="alpha/beta hydrolase"/>
    <property type="match status" value="1"/>
</dbReference>
<feature type="signal peptide" evidence="3">
    <location>
        <begin position="1"/>
        <end position="18"/>
    </location>
</feature>
<evidence type="ECO:0000256" key="1">
    <source>
        <dbReference type="ARBA" id="ARBA00023180"/>
    </source>
</evidence>
<dbReference type="STRING" id="151549.A0A4C1X5I4"/>
<evidence type="ECO:0000259" key="4">
    <source>
        <dbReference type="Pfam" id="PF00135"/>
    </source>
</evidence>
<reference evidence="5 6" key="1">
    <citation type="journal article" date="2019" name="Commun. Biol.">
        <title>The bagworm genome reveals a unique fibroin gene that provides high tensile strength.</title>
        <authorList>
            <person name="Kono N."/>
            <person name="Nakamura H."/>
            <person name="Ohtoshi R."/>
            <person name="Tomita M."/>
            <person name="Numata K."/>
            <person name="Arakawa K."/>
        </authorList>
    </citation>
    <scope>NUCLEOTIDE SEQUENCE [LARGE SCALE GENOMIC DNA]</scope>
</reference>
<organism evidence="5 6">
    <name type="scientific">Eumeta variegata</name>
    <name type="common">Bagworm moth</name>
    <name type="synonym">Eumeta japonica</name>
    <dbReference type="NCBI Taxonomy" id="151549"/>
    <lineage>
        <taxon>Eukaryota</taxon>
        <taxon>Metazoa</taxon>
        <taxon>Ecdysozoa</taxon>
        <taxon>Arthropoda</taxon>
        <taxon>Hexapoda</taxon>
        <taxon>Insecta</taxon>
        <taxon>Pterygota</taxon>
        <taxon>Neoptera</taxon>
        <taxon>Endopterygota</taxon>
        <taxon>Lepidoptera</taxon>
        <taxon>Glossata</taxon>
        <taxon>Ditrysia</taxon>
        <taxon>Tineoidea</taxon>
        <taxon>Psychidae</taxon>
        <taxon>Oiketicinae</taxon>
        <taxon>Eumeta</taxon>
    </lineage>
</organism>
<proteinExistence type="predicted"/>
<sequence>MFRNLFVWVILVVTAVAGLRHYTFNHTAQYNYGNTSKTEQLDYVSIGNRTRVDHKTEEKESEDRGGEKNSVGTSFEVENPFQRDGIEAIETPPIGNIDDNVPDSATGCAIEVHTNNGPVRGHDFQLNPSICAYIDIPYGKIEGRFQAPLEADPWTEAHEEREHTKICPQILNEDRIIGDENCLVLSIFTSKEIEDVPVLFHIHDGNFNEGSGDPAMFGPEFIVPRGVVLVLPNFRVGPLGYLCLRNSTAPGNAALKDLTLALRWVNDNIQQFGGDPTKITISGDGKAGALASLLALSPQSRNLFTKAITESGSVLSPWAIDRHPVEKGLKLGNMLCEDDDECKSPYESLEEAPLSSLLTISFKNEFKFVPCIEMDTEDAFLTETPWSILKSNIMNTTFLVGSADRSGMHEALMHNSATLEHLNKDRESLLPADLVFDDSKDKTEATNDITTLYFEDEDITEERKDELTKYYTDALYLGPSVRMARALVAAGATVYLYEFSYVGGLNRERNTLSVPVEGAARGDLSGYLFAQEDMKPDEEDENMINFIMELWISFMRTG</sequence>
<accession>A0A4C1X5I4</accession>
<dbReference type="InterPro" id="IPR029058">
    <property type="entry name" value="AB_hydrolase_fold"/>
</dbReference>
<feature type="chain" id="PRO_5020032601" evidence="3">
    <location>
        <begin position="19"/>
        <end position="558"/>
    </location>
</feature>